<evidence type="ECO:0000256" key="3">
    <source>
        <dbReference type="ARBA" id="ARBA00023163"/>
    </source>
</evidence>
<dbReference type="Pfam" id="PF01381">
    <property type="entry name" value="HTH_3"/>
    <property type="match status" value="1"/>
</dbReference>
<dbReference type="InterPro" id="IPR039418">
    <property type="entry name" value="LexA-like"/>
</dbReference>
<dbReference type="Gene3D" id="2.10.109.10">
    <property type="entry name" value="Umud Fragment, subunit A"/>
    <property type="match status" value="1"/>
</dbReference>
<dbReference type="InterPro" id="IPR001387">
    <property type="entry name" value="Cro/C1-type_HTH"/>
</dbReference>
<dbReference type="KEGG" id="vsa:VSAL_p320_13"/>
<dbReference type="PROSITE" id="PS50943">
    <property type="entry name" value="HTH_CROC1"/>
    <property type="match status" value="1"/>
</dbReference>
<evidence type="ECO:0000256" key="2">
    <source>
        <dbReference type="ARBA" id="ARBA00023125"/>
    </source>
</evidence>
<evidence type="ECO:0000259" key="4">
    <source>
        <dbReference type="PROSITE" id="PS50943"/>
    </source>
</evidence>
<dbReference type="PANTHER" id="PTHR40661:SF2">
    <property type="entry name" value="HTH-TYPE TRANSCRIPTIONAL REGULATOR PRTR"/>
    <property type="match status" value="1"/>
</dbReference>
<dbReference type="CDD" id="cd00093">
    <property type="entry name" value="HTH_XRE"/>
    <property type="match status" value="1"/>
</dbReference>
<dbReference type="GO" id="GO:0003677">
    <property type="term" value="F:DNA binding"/>
    <property type="evidence" value="ECO:0007669"/>
    <property type="project" value="UniProtKB-KW"/>
</dbReference>
<evidence type="ECO:0000313" key="5">
    <source>
        <dbReference type="EMBL" id="CAQ81944.1"/>
    </source>
</evidence>
<dbReference type="AlphaFoldDB" id="B6ET56"/>
<dbReference type="CDD" id="cd06529">
    <property type="entry name" value="S24_LexA-like"/>
    <property type="match status" value="1"/>
</dbReference>
<dbReference type="HOGENOM" id="CLU_066192_1_4_6"/>
<keyword evidence="1" id="KW-0805">Transcription regulation</keyword>
<keyword evidence="2" id="KW-0238">DNA-binding</keyword>
<dbReference type="EMBL" id="FM178382">
    <property type="protein sequence ID" value="CAQ81944.1"/>
    <property type="molecule type" value="Genomic_DNA"/>
</dbReference>
<dbReference type="Proteomes" id="UP000001730">
    <property type="component" value="Plasmid pVSAL320"/>
</dbReference>
<dbReference type="RefSeq" id="WP_012552318.1">
    <property type="nucleotide sequence ID" value="NC_011314.1"/>
</dbReference>
<organism evidence="5 6">
    <name type="scientific">Aliivibrio salmonicida (strain LFI1238)</name>
    <name type="common">Vibrio salmonicida (strain LFI1238)</name>
    <dbReference type="NCBI Taxonomy" id="316275"/>
    <lineage>
        <taxon>Bacteria</taxon>
        <taxon>Pseudomonadati</taxon>
        <taxon>Pseudomonadota</taxon>
        <taxon>Gammaproteobacteria</taxon>
        <taxon>Vibrionales</taxon>
        <taxon>Vibrionaceae</taxon>
        <taxon>Aliivibrio</taxon>
    </lineage>
</organism>
<dbReference type="InterPro" id="IPR015927">
    <property type="entry name" value="Peptidase_S24_S26A/B/C"/>
</dbReference>
<reference evidence="5 6" key="1">
    <citation type="journal article" date="2008" name="BMC Genomics">
        <title>The genome sequence of the fish pathogen Aliivibrio salmonicida strain LFI1238 shows extensive evidence of gene decay.</title>
        <authorList>
            <person name="Hjerde E."/>
            <person name="Lorentzen M.S."/>
            <person name="Holden M.T."/>
            <person name="Seeger K."/>
            <person name="Paulsen S."/>
            <person name="Bason N."/>
            <person name="Churcher C."/>
            <person name="Harris D."/>
            <person name="Norbertczak H."/>
            <person name="Quail M.A."/>
            <person name="Sanders S."/>
            <person name="Thurston S."/>
            <person name="Parkhill J."/>
            <person name="Willassen N.P."/>
            <person name="Thomson N.R."/>
        </authorList>
    </citation>
    <scope>NUCLEOTIDE SEQUENCE [LARGE SCALE GENOMIC DNA]</scope>
    <source>
        <strain evidence="5 6">LFI1238</strain>
    </source>
</reference>
<name>B6ET56_ALISL</name>
<gene>
    <name evidence="5" type="ordered locus">VSAL_p320_13</name>
</gene>
<dbReference type="PANTHER" id="PTHR40661">
    <property type="match status" value="1"/>
</dbReference>
<evidence type="ECO:0000256" key="1">
    <source>
        <dbReference type="ARBA" id="ARBA00023015"/>
    </source>
</evidence>
<dbReference type="SUPFAM" id="SSF51306">
    <property type="entry name" value="LexA/Signal peptidase"/>
    <property type="match status" value="1"/>
</dbReference>
<dbReference type="SUPFAM" id="SSF47413">
    <property type="entry name" value="lambda repressor-like DNA-binding domains"/>
    <property type="match status" value="1"/>
</dbReference>
<dbReference type="Pfam" id="PF00717">
    <property type="entry name" value="Peptidase_S24"/>
    <property type="match status" value="1"/>
</dbReference>
<keyword evidence="3" id="KW-0804">Transcription</keyword>
<proteinExistence type="predicted"/>
<accession>B6ET56</accession>
<dbReference type="Gene3D" id="1.10.260.40">
    <property type="entry name" value="lambda repressor-like DNA-binding domains"/>
    <property type="match status" value="1"/>
</dbReference>
<protein>
    <submittedName>
        <fullName evidence="5">Peptidase, S24-like</fullName>
    </submittedName>
</protein>
<sequence>MTTIGERIKSLRLNQGLSQESLAEKINVTKSTISQWEVGKAQPKNKNLLSIVTFFDTTYEYLKGGGEIDDRCPRVVSVPFYNVSVAAGLGIINDSETYTYVDIENLQVSNIEHLVSLTASGDSMEPVLKDGSILVVDTQSKNIIDGHMYVFRQDDLLRVKLISYEKNHLIVTSYNKEYKDEMYKFSELDDLNIIGQVIWHSTKLN</sequence>
<keyword evidence="5" id="KW-0614">Plasmid</keyword>
<evidence type="ECO:0000313" key="6">
    <source>
        <dbReference type="Proteomes" id="UP000001730"/>
    </source>
</evidence>
<dbReference type="InterPro" id="IPR036286">
    <property type="entry name" value="LexA/Signal_pep-like_sf"/>
</dbReference>
<keyword evidence="6" id="KW-1185">Reference proteome</keyword>
<dbReference type="InterPro" id="IPR010982">
    <property type="entry name" value="Lambda_DNA-bd_dom_sf"/>
</dbReference>
<feature type="domain" description="HTH cro/C1-type" evidence="4">
    <location>
        <begin position="8"/>
        <end position="62"/>
    </location>
</feature>
<dbReference type="SMART" id="SM00530">
    <property type="entry name" value="HTH_XRE"/>
    <property type="match status" value="1"/>
</dbReference>
<geneLocation type="plasmid" evidence="5 6">
    <name>pVSAL320</name>
</geneLocation>